<proteinExistence type="predicted"/>
<protein>
    <submittedName>
        <fullName evidence="1">Uncharacterized protein</fullName>
    </submittedName>
</protein>
<reference evidence="1" key="1">
    <citation type="submission" date="2021-11" db="EMBL/GenBank/DDBJ databases">
        <title>Fusarium solani-melongenae Genome sequencing and assembly.</title>
        <authorList>
            <person name="Xie S."/>
            <person name="Huang L."/>
            <person name="Zhang X."/>
        </authorList>
    </citation>
    <scope>NUCLEOTIDE SEQUENCE</scope>
    <source>
        <strain evidence="1">CRI 24-3</strain>
    </source>
</reference>
<keyword evidence="2" id="KW-1185">Reference proteome</keyword>
<evidence type="ECO:0000313" key="2">
    <source>
        <dbReference type="Proteomes" id="UP000830768"/>
    </source>
</evidence>
<evidence type="ECO:0000313" key="1">
    <source>
        <dbReference type="EMBL" id="UPL04375.1"/>
    </source>
</evidence>
<accession>A0ACD3ZSW3</accession>
<name>A0ACD3ZSW3_FUSSC</name>
<gene>
    <name evidence="1" type="ORF">LCI18_015309</name>
</gene>
<organism evidence="1 2">
    <name type="scientific">Fusarium solani subsp. cucurbitae</name>
    <name type="common">Neocosmosporum cucurbitae</name>
    <dbReference type="NCBI Taxonomy" id="2747967"/>
    <lineage>
        <taxon>Eukaryota</taxon>
        <taxon>Fungi</taxon>
        <taxon>Dikarya</taxon>
        <taxon>Ascomycota</taxon>
        <taxon>Pezizomycotina</taxon>
        <taxon>Sordariomycetes</taxon>
        <taxon>Hypocreomycetidae</taxon>
        <taxon>Hypocreales</taxon>
        <taxon>Nectriaceae</taxon>
        <taxon>Fusarium</taxon>
        <taxon>Fusarium solani species complex</taxon>
    </lineage>
</organism>
<sequence>MDVSSGSDDAIEFAESGAGLENDGRADTSIGSNSQLENMPASPSSTISETPDTKDRHGSSTSSGSQAIGAPAVRRMLKQNNLNVDDVQGTGKDGRILKEDVLRHMEARTNLSHKGPQPTEAATVSVKVEDHVGNPDSGQQPELVIKGTHNFGIAVDTPNGLLVPVVHNVQSHSVISLAAEISRLGKLARGGGLTIDDMKGGTLVVSNIGSIGGNVVAPVITSPMTAIVAVGQTEDVPTFETDQDGNETIVKKKQAVLSWSADHRVIDGATVARCAQQVAMWLEKPETMGVALR</sequence>
<dbReference type="Proteomes" id="UP000830768">
    <property type="component" value="Chromosome 13"/>
</dbReference>
<dbReference type="EMBL" id="CP090041">
    <property type="protein sequence ID" value="UPL04375.1"/>
    <property type="molecule type" value="Genomic_DNA"/>
</dbReference>